<dbReference type="Proteomes" id="UP001596174">
    <property type="component" value="Unassembled WGS sequence"/>
</dbReference>
<name>A0ABW1FXY7_9ACTN</name>
<protein>
    <submittedName>
        <fullName evidence="1">DUF1697 domain-containing protein</fullName>
    </submittedName>
</protein>
<dbReference type="PIRSF" id="PIRSF008502">
    <property type="entry name" value="UCP008502"/>
    <property type="match status" value="1"/>
</dbReference>
<comment type="caution">
    <text evidence="1">The sequence shown here is derived from an EMBL/GenBank/DDBJ whole genome shotgun (WGS) entry which is preliminary data.</text>
</comment>
<dbReference type="Pfam" id="PF08002">
    <property type="entry name" value="DUF1697"/>
    <property type="match status" value="1"/>
</dbReference>
<gene>
    <name evidence="1" type="ORF">ACFP3V_03595</name>
</gene>
<dbReference type="SUPFAM" id="SSF160379">
    <property type="entry name" value="SP0830-like"/>
    <property type="match status" value="1"/>
</dbReference>
<dbReference type="PANTHER" id="PTHR36439:SF1">
    <property type="entry name" value="DUF1697 DOMAIN-CONTAINING PROTEIN"/>
    <property type="match status" value="1"/>
</dbReference>
<dbReference type="InterPro" id="IPR012545">
    <property type="entry name" value="DUF1697"/>
</dbReference>
<dbReference type="PANTHER" id="PTHR36439">
    <property type="entry name" value="BLL4334 PROTEIN"/>
    <property type="match status" value="1"/>
</dbReference>
<evidence type="ECO:0000313" key="2">
    <source>
        <dbReference type="Proteomes" id="UP001596174"/>
    </source>
</evidence>
<proteinExistence type="predicted"/>
<keyword evidence="2" id="KW-1185">Reference proteome</keyword>
<reference evidence="2" key="1">
    <citation type="journal article" date="2019" name="Int. J. Syst. Evol. Microbiol.">
        <title>The Global Catalogue of Microorganisms (GCM) 10K type strain sequencing project: providing services to taxonomists for standard genome sequencing and annotation.</title>
        <authorList>
            <consortium name="The Broad Institute Genomics Platform"/>
            <consortium name="The Broad Institute Genome Sequencing Center for Infectious Disease"/>
            <person name="Wu L."/>
            <person name="Ma J."/>
        </authorList>
    </citation>
    <scope>NUCLEOTIDE SEQUENCE [LARGE SCALE GENOMIC DNA]</scope>
    <source>
        <strain evidence="2">JCM 4816</strain>
    </source>
</reference>
<organism evidence="1 2">
    <name type="scientific">Streptacidiphilus monticola</name>
    <dbReference type="NCBI Taxonomy" id="2161674"/>
    <lineage>
        <taxon>Bacteria</taxon>
        <taxon>Bacillati</taxon>
        <taxon>Actinomycetota</taxon>
        <taxon>Actinomycetes</taxon>
        <taxon>Kitasatosporales</taxon>
        <taxon>Streptomycetaceae</taxon>
        <taxon>Streptacidiphilus</taxon>
    </lineage>
</organism>
<sequence length="198" mass="21480">MTADPATTWIALLRAVNVGGRKVEMARLRALLGQQPGLSGVRTYIASGNVFFQAPTGPGRGREPEPERQRKELTQRLESCMEAEFGFRIPAVLRTEAEFAADLEAAPFHDRAPAPDERFSLLFTDGQLEGALEPRVSPKGDWEIVGVHGGTAYLIWHLIDGRPPANPGPALEKSLGVQATGRFFHTCAKILAAARKPG</sequence>
<dbReference type="EMBL" id="JBHSQJ010000010">
    <property type="protein sequence ID" value="MFC5906304.1"/>
    <property type="molecule type" value="Genomic_DNA"/>
</dbReference>
<accession>A0ABW1FXY7</accession>
<dbReference type="Gene3D" id="3.30.70.1280">
    <property type="entry name" value="SP0830-like domains"/>
    <property type="match status" value="1"/>
</dbReference>
<evidence type="ECO:0000313" key="1">
    <source>
        <dbReference type="EMBL" id="MFC5906304.1"/>
    </source>
</evidence>
<dbReference type="RefSeq" id="WP_380579580.1">
    <property type="nucleotide sequence ID" value="NZ_JBHSQJ010000010.1"/>
</dbReference>